<evidence type="ECO:0000313" key="2">
    <source>
        <dbReference type="EMBL" id="CAB4320215.1"/>
    </source>
</evidence>
<keyword evidence="3" id="KW-1185">Reference proteome</keyword>
<proteinExistence type="predicted"/>
<organism evidence="2 3">
    <name type="scientific">Prunus armeniaca</name>
    <name type="common">Apricot</name>
    <name type="synonym">Armeniaca vulgaris</name>
    <dbReference type="NCBI Taxonomy" id="36596"/>
    <lineage>
        <taxon>Eukaryota</taxon>
        <taxon>Viridiplantae</taxon>
        <taxon>Streptophyta</taxon>
        <taxon>Embryophyta</taxon>
        <taxon>Tracheophyta</taxon>
        <taxon>Spermatophyta</taxon>
        <taxon>Magnoliopsida</taxon>
        <taxon>eudicotyledons</taxon>
        <taxon>Gunneridae</taxon>
        <taxon>Pentapetalae</taxon>
        <taxon>rosids</taxon>
        <taxon>fabids</taxon>
        <taxon>Rosales</taxon>
        <taxon>Rosaceae</taxon>
        <taxon>Amygdaloideae</taxon>
        <taxon>Amygdaleae</taxon>
        <taxon>Prunus</taxon>
    </lineage>
</organism>
<evidence type="ECO:0000313" key="3">
    <source>
        <dbReference type="Proteomes" id="UP000507245"/>
    </source>
</evidence>
<protein>
    <submittedName>
        <fullName evidence="2">Uncharacterized protein</fullName>
    </submittedName>
</protein>
<sequence>MLLFQALVRFCWRRRTVRMEDQPLLLRGTRPPSAKKQQLEEEDSANGFGWGRGWIIGCCDGIGLVELRDGEKLFCREEERGRLCVVVVGGWAAKRGGGGGEEGGLGSGVG</sequence>
<evidence type="ECO:0000256" key="1">
    <source>
        <dbReference type="SAM" id="MobiDB-lite"/>
    </source>
</evidence>
<gene>
    <name evidence="2" type="ORF">ORAREDHAP_LOCUS48843</name>
</gene>
<dbReference type="EMBL" id="CAEKKB010000008">
    <property type="protein sequence ID" value="CAB4320215.1"/>
    <property type="molecule type" value="Genomic_DNA"/>
</dbReference>
<dbReference type="AlphaFoldDB" id="A0A6J5Y8F0"/>
<feature type="region of interest" description="Disordered" evidence="1">
    <location>
        <begin position="26"/>
        <end position="51"/>
    </location>
</feature>
<name>A0A6J5Y8F0_PRUAR</name>
<accession>A0A6J5Y8F0</accession>
<reference evidence="3" key="1">
    <citation type="journal article" date="2020" name="Genome Biol.">
        <title>Gamete binning: chromosome-level and haplotype-resolved genome assembly enabled by high-throughput single-cell sequencing of gamete genomes.</title>
        <authorList>
            <person name="Campoy J.A."/>
            <person name="Sun H."/>
            <person name="Goel M."/>
            <person name="Jiao W.-B."/>
            <person name="Folz-Donahue K."/>
            <person name="Wang N."/>
            <person name="Rubio M."/>
            <person name="Liu C."/>
            <person name="Kukat C."/>
            <person name="Ruiz D."/>
            <person name="Huettel B."/>
            <person name="Schneeberger K."/>
        </authorList>
    </citation>
    <scope>NUCLEOTIDE SEQUENCE [LARGE SCALE GENOMIC DNA]</scope>
    <source>
        <strain evidence="3">cv. Rojo Pasion</strain>
    </source>
</reference>
<dbReference type="Proteomes" id="UP000507245">
    <property type="component" value="Unassembled WGS sequence"/>
</dbReference>